<organism evidence="4 5">
    <name type="scientific">Allorhodopirellula solitaria</name>
    <dbReference type="NCBI Taxonomy" id="2527987"/>
    <lineage>
        <taxon>Bacteria</taxon>
        <taxon>Pseudomonadati</taxon>
        <taxon>Planctomycetota</taxon>
        <taxon>Planctomycetia</taxon>
        <taxon>Pirellulales</taxon>
        <taxon>Pirellulaceae</taxon>
        <taxon>Allorhodopirellula</taxon>
    </lineage>
</organism>
<dbReference type="GO" id="GO:0008758">
    <property type="term" value="F:UDP-2,3-diacylglucosamine hydrolase activity"/>
    <property type="evidence" value="ECO:0007669"/>
    <property type="project" value="TreeGrafter"/>
</dbReference>
<evidence type="ECO:0000256" key="2">
    <source>
        <dbReference type="ARBA" id="ARBA00022801"/>
    </source>
</evidence>
<keyword evidence="2" id="KW-0378">Hydrolase</keyword>
<accession>A0A5C5YB02</accession>
<dbReference type="RefSeq" id="WP_186774782.1">
    <property type="nucleotide sequence ID" value="NZ_SJPK01000003.1"/>
</dbReference>
<name>A0A5C5YB02_9BACT</name>
<comment type="caution">
    <text evidence="4">The sequence shown here is derived from an EMBL/GenBank/DDBJ whole genome shotgun (WGS) entry which is preliminary data.</text>
</comment>
<dbReference type="InterPro" id="IPR029052">
    <property type="entry name" value="Metallo-depent_PP-like"/>
</dbReference>
<evidence type="ECO:0000256" key="1">
    <source>
        <dbReference type="ARBA" id="ARBA00022723"/>
    </source>
</evidence>
<proteinExistence type="predicted"/>
<evidence type="ECO:0000259" key="3">
    <source>
        <dbReference type="Pfam" id="PF00149"/>
    </source>
</evidence>
<sequence length="293" mass="32553">MLRRIHPAAADGVGSKSSPRLAWITDPHFDHATLETWRCWAEELIALAPDALIVTGDISEDEDVAYQLEYLAETFERPIYFVLGNHDFYGKSIGSTRQGIIAVARDSEQLHYLTDEGPVFLSPEAVLIGDDGWGDASEGDYAGSTVRLSDFDRIADFRPDAPETWQAILQREGLASSERLAVKMAGLPEQARHVLIATHVPPFRQACWYEGHVTDDNWAPFFVCGQMGRVLQDAAKANPDRQFTVLCGHTHHDGDAVILPNLFVHTGYSRYGTLDIESLIEIDADGFQVPRAF</sequence>
<dbReference type="PANTHER" id="PTHR31302:SF31">
    <property type="entry name" value="PHOSPHODIESTERASE YAEI"/>
    <property type="match status" value="1"/>
</dbReference>
<dbReference type="EMBL" id="SJPK01000003">
    <property type="protein sequence ID" value="TWT72877.1"/>
    <property type="molecule type" value="Genomic_DNA"/>
</dbReference>
<gene>
    <name evidence="4" type="ORF">CA85_13380</name>
</gene>
<keyword evidence="1" id="KW-0479">Metal-binding</keyword>
<dbReference type="Proteomes" id="UP000318053">
    <property type="component" value="Unassembled WGS sequence"/>
</dbReference>
<dbReference type="GO" id="GO:0016020">
    <property type="term" value="C:membrane"/>
    <property type="evidence" value="ECO:0007669"/>
    <property type="project" value="GOC"/>
</dbReference>
<dbReference type="SUPFAM" id="SSF56300">
    <property type="entry name" value="Metallo-dependent phosphatases"/>
    <property type="match status" value="1"/>
</dbReference>
<keyword evidence="5" id="KW-1185">Reference proteome</keyword>
<dbReference type="PANTHER" id="PTHR31302">
    <property type="entry name" value="TRANSMEMBRANE PROTEIN WITH METALLOPHOSPHOESTERASE DOMAIN-RELATED"/>
    <property type="match status" value="1"/>
</dbReference>
<dbReference type="GO" id="GO:0046872">
    <property type="term" value="F:metal ion binding"/>
    <property type="evidence" value="ECO:0007669"/>
    <property type="project" value="UniProtKB-KW"/>
</dbReference>
<dbReference type="InterPro" id="IPR004843">
    <property type="entry name" value="Calcineurin-like_PHP"/>
</dbReference>
<dbReference type="Pfam" id="PF00149">
    <property type="entry name" value="Metallophos"/>
    <property type="match status" value="1"/>
</dbReference>
<dbReference type="GO" id="GO:0009245">
    <property type="term" value="P:lipid A biosynthetic process"/>
    <property type="evidence" value="ECO:0007669"/>
    <property type="project" value="TreeGrafter"/>
</dbReference>
<feature type="domain" description="Calcineurin-like phosphoesterase" evidence="3">
    <location>
        <begin position="20"/>
        <end position="252"/>
    </location>
</feature>
<protein>
    <submittedName>
        <fullName evidence="4">Calcineurin-like phosphoesterase</fullName>
    </submittedName>
</protein>
<evidence type="ECO:0000313" key="5">
    <source>
        <dbReference type="Proteomes" id="UP000318053"/>
    </source>
</evidence>
<dbReference type="InterPro" id="IPR051158">
    <property type="entry name" value="Metallophosphoesterase_sf"/>
</dbReference>
<evidence type="ECO:0000313" key="4">
    <source>
        <dbReference type="EMBL" id="TWT72877.1"/>
    </source>
</evidence>
<reference evidence="4 5" key="1">
    <citation type="submission" date="2019-02" db="EMBL/GenBank/DDBJ databases">
        <title>Deep-cultivation of Planctomycetes and their phenomic and genomic characterization uncovers novel biology.</title>
        <authorList>
            <person name="Wiegand S."/>
            <person name="Jogler M."/>
            <person name="Boedeker C."/>
            <person name="Pinto D."/>
            <person name="Vollmers J."/>
            <person name="Rivas-Marin E."/>
            <person name="Kohn T."/>
            <person name="Peeters S.H."/>
            <person name="Heuer A."/>
            <person name="Rast P."/>
            <person name="Oberbeckmann S."/>
            <person name="Bunk B."/>
            <person name="Jeske O."/>
            <person name="Meyerdierks A."/>
            <person name="Storesund J.E."/>
            <person name="Kallscheuer N."/>
            <person name="Luecker S."/>
            <person name="Lage O.M."/>
            <person name="Pohl T."/>
            <person name="Merkel B.J."/>
            <person name="Hornburger P."/>
            <person name="Mueller R.-W."/>
            <person name="Bruemmer F."/>
            <person name="Labrenz M."/>
            <person name="Spormann A.M."/>
            <person name="Op Den Camp H."/>
            <person name="Overmann J."/>
            <person name="Amann R."/>
            <person name="Jetten M.S.M."/>
            <person name="Mascher T."/>
            <person name="Medema M.H."/>
            <person name="Devos D.P."/>
            <person name="Kaster A.-K."/>
            <person name="Ovreas L."/>
            <person name="Rohde M."/>
            <person name="Galperin M.Y."/>
            <person name="Jogler C."/>
        </authorList>
    </citation>
    <scope>NUCLEOTIDE SEQUENCE [LARGE SCALE GENOMIC DNA]</scope>
    <source>
        <strain evidence="4 5">CA85</strain>
    </source>
</reference>
<dbReference type="AlphaFoldDB" id="A0A5C5YB02"/>
<dbReference type="Gene3D" id="3.60.21.10">
    <property type="match status" value="1"/>
</dbReference>